<dbReference type="AlphaFoldDB" id="A0A8H6RH61"/>
<feature type="non-terminal residue" evidence="2">
    <location>
        <position position="184"/>
    </location>
</feature>
<evidence type="ECO:0000256" key="1">
    <source>
        <dbReference type="SAM" id="MobiDB-lite"/>
    </source>
</evidence>
<keyword evidence="3" id="KW-1185">Reference proteome</keyword>
<dbReference type="EMBL" id="JABCIY010000148">
    <property type="protein sequence ID" value="KAF7192421.1"/>
    <property type="molecule type" value="Genomic_DNA"/>
</dbReference>
<proteinExistence type="predicted"/>
<evidence type="ECO:0000313" key="2">
    <source>
        <dbReference type="EMBL" id="KAF7192421.1"/>
    </source>
</evidence>
<evidence type="ECO:0000313" key="3">
    <source>
        <dbReference type="Proteomes" id="UP000660729"/>
    </source>
</evidence>
<name>A0A8H6RH61_9PEZI</name>
<feature type="region of interest" description="Disordered" evidence="1">
    <location>
        <begin position="1"/>
        <end position="21"/>
    </location>
</feature>
<organism evidence="2 3">
    <name type="scientific">Pseudocercospora fuligena</name>
    <dbReference type="NCBI Taxonomy" id="685502"/>
    <lineage>
        <taxon>Eukaryota</taxon>
        <taxon>Fungi</taxon>
        <taxon>Dikarya</taxon>
        <taxon>Ascomycota</taxon>
        <taxon>Pezizomycotina</taxon>
        <taxon>Dothideomycetes</taxon>
        <taxon>Dothideomycetidae</taxon>
        <taxon>Mycosphaerellales</taxon>
        <taxon>Mycosphaerellaceae</taxon>
        <taxon>Pseudocercospora</taxon>
    </lineage>
</organism>
<comment type="caution">
    <text evidence="2">The sequence shown here is derived from an EMBL/GenBank/DDBJ whole genome shotgun (WGS) entry which is preliminary data.</text>
</comment>
<reference evidence="2" key="1">
    <citation type="submission" date="2020-04" db="EMBL/GenBank/DDBJ databases">
        <title>Draft genome resource of the tomato pathogen Pseudocercospora fuligena.</title>
        <authorList>
            <person name="Zaccaron A."/>
        </authorList>
    </citation>
    <scope>NUCLEOTIDE SEQUENCE</scope>
    <source>
        <strain evidence="2">PF001</strain>
    </source>
</reference>
<dbReference type="Proteomes" id="UP000660729">
    <property type="component" value="Unassembled WGS sequence"/>
</dbReference>
<protein>
    <submittedName>
        <fullName evidence="2">Uncharacterized protein</fullName>
    </submittedName>
</protein>
<gene>
    <name evidence="2" type="ORF">HII31_06453</name>
</gene>
<accession>A0A8H6RH61</accession>
<sequence>MTTTAGSAPDMATSAIANPSTIPNLPTVAGTQSAAVRTFSIAELHEHILVMGSFSPFELRALLRVNTSFKDTISQSKALGQIFRFESDNDIPSKNPSESALTSFALSADNPLSRAFKPFRFERYINAQGPSAGVLAILSREYLLQDRGDESKYFFSESNMLSSWRCLPNPFPEYEWLSVCFELG</sequence>